<organism evidence="2 3">
    <name type="scientific">Rotaria sordida</name>
    <dbReference type="NCBI Taxonomy" id="392033"/>
    <lineage>
        <taxon>Eukaryota</taxon>
        <taxon>Metazoa</taxon>
        <taxon>Spiralia</taxon>
        <taxon>Gnathifera</taxon>
        <taxon>Rotifera</taxon>
        <taxon>Eurotatoria</taxon>
        <taxon>Bdelloidea</taxon>
        <taxon>Philodinida</taxon>
        <taxon>Philodinidae</taxon>
        <taxon>Rotaria</taxon>
    </lineage>
</organism>
<evidence type="ECO:0000313" key="3">
    <source>
        <dbReference type="Proteomes" id="UP000663874"/>
    </source>
</evidence>
<dbReference type="GO" id="GO:0030001">
    <property type="term" value="P:metal ion transport"/>
    <property type="evidence" value="ECO:0007669"/>
    <property type="project" value="TreeGrafter"/>
</dbReference>
<dbReference type="PANTHER" id="PTHR13800">
    <property type="entry name" value="TRANSIENT RECEPTOR POTENTIAL CATION CHANNEL, SUBFAMILY M, MEMBER 6"/>
    <property type="match status" value="1"/>
</dbReference>
<dbReference type="EMBL" id="CAJOAX010008609">
    <property type="protein sequence ID" value="CAF4038066.1"/>
    <property type="molecule type" value="Genomic_DNA"/>
</dbReference>
<evidence type="ECO:0000313" key="2">
    <source>
        <dbReference type="EMBL" id="CAF4110997.1"/>
    </source>
</evidence>
<dbReference type="EMBL" id="CAJOBE010010546">
    <property type="protein sequence ID" value="CAF4110997.1"/>
    <property type="molecule type" value="Genomic_DNA"/>
</dbReference>
<accession>A0A819VL49</accession>
<dbReference type="InterPro" id="IPR050927">
    <property type="entry name" value="TRPM"/>
</dbReference>
<gene>
    <name evidence="2" type="ORF">FNK824_LOCUS31853</name>
    <name evidence="1" type="ORF">OTI717_LOCUS30979</name>
</gene>
<reference evidence="2" key="1">
    <citation type="submission" date="2021-02" db="EMBL/GenBank/DDBJ databases">
        <authorList>
            <person name="Nowell W R."/>
        </authorList>
    </citation>
    <scope>NUCLEOTIDE SEQUENCE</scope>
</reference>
<protein>
    <submittedName>
        <fullName evidence="2">Uncharacterized protein</fullName>
    </submittedName>
</protein>
<proteinExistence type="predicted"/>
<sequence>MTSTHQTYSTNDDKDGNSLTWFDTIKRLKFEQRKCKTFISQQINQKQCMCGNPDHTSNAPKSNEVWNWEQHTETKPTECYGTLPHSNSPYLRCDIKTEFDQLCLMLFGLWNIPIPSLIMRMMGDATSTLNVRLEKELLQGISDAAVASGRRTL</sequence>
<evidence type="ECO:0000313" key="1">
    <source>
        <dbReference type="EMBL" id="CAF4038066.1"/>
    </source>
</evidence>
<dbReference type="Proteomes" id="UP000663874">
    <property type="component" value="Unassembled WGS sequence"/>
</dbReference>
<dbReference type="AlphaFoldDB" id="A0A819VL49"/>
<comment type="caution">
    <text evidence="2">The sequence shown here is derived from an EMBL/GenBank/DDBJ whole genome shotgun (WGS) entry which is preliminary data.</text>
</comment>
<name>A0A819VL49_9BILA</name>
<dbReference type="PANTHER" id="PTHR13800:SF1">
    <property type="entry name" value="TRANSIENT RECEPTOR POTENTIAL CATION CHANNEL TRPM"/>
    <property type="match status" value="1"/>
</dbReference>
<dbReference type="GO" id="GO:0005261">
    <property type="term" value="F:monoatomic cation channel activity"/>
    <property type="evidence" value="ECO:0007669"/>
    <property type="project" value="TreeGrafter"/>
</dbReference>
<dbReference type="GO" id="GO:0005886">
    <property type="term" value="C:plasma membrane"/>
    <property type="evidence" value="ECO:0007669"/>
    <property type="project" value="TreeGrafter"/>
</dbReference>
<dbReference type="Proteomes" id="UP000663823">
    <property type="component" value="Unassembled WGS sequence"/>
</dbReference>